<name>A0A3B0RHH2_9ZZZZ</name>
<evidence type="ECO:0000256" key="5">
    <source>
        <dbReference type="ARBA" id="ARBA00022898"/>
    </source>
</evidence>
<keyword evidence="5" id="KW-0663">Pyridoxal phosphate</keyword>
<keyword evidence="3 7" id="KW-0032">Aminotransferase</keyword>
<dbReference type="EC" id="2.6.1.66" evidence="7"/>
<dbReference type="InterPro" id="IPR050596">
    <property type="entry name" value="AspAT/PAT-like"/>
</dbReference>
<keyword evidence="7" id="KW-0670">Pyruvate</keyword>
<evidence type="ECO:0000256" key="3">
    <source>
        <dbReference type="ARBA" id="ARBA00022576"/>
    </source>
</evidence>
<dbReference type="InterPro" id="IPR015424">
    <property type="entry name" value="PyrdxlP-dep_Trfase"/>
</dbReference>
<dbReference type="AlphaFoldDB" id="A0A3B0RHH2"/>
<comment type="similarity">
    <text evidence="2">Belongs to the class-I pyridoxal-phosphate-dependent aminotransferase family.</text>
</comment>
<dbReference type="Gene3D" id="3.40.640.10">
    <property type="entry name" value="Type I PLP-dependent aspartate aminotransferase-like (Major domain)"/>
    <property type="match status" value="1"/>
</dbReference>
<dbReference type="GO" id="GO:0009042">
    <property type="term" value="F:valine-pyruvate transaminase activity"/>
    <property type="evidence" value="ECO:0007669"/>
    <property type="project" value="UniProtKB-EC"/>
</dbReference>
<comment type="cofactor">
    <cofactor evidence="1">
        <name>pyridoxal 5'-phosphate</name>
        <dbReference type="ChEBI" id="CHEBI:597326"/>
    </cofactor>
</comment>
<evidence type="ECO:0000313" key="7">
    <source>
        <dbReference type="EMBL" id="VAV91191.1"/>
    </source>
</evidence>
<gene>
    <name evidence="7" type="ORF">MNBD_ALPHA08-372</name>
</gene>
<organism evidence="7">
    <name type="scientific">hydrothermal vent metagenome</name>
    <dbReference type="NCBI Taxonomy" id="652676"/>
    <lineage>
        <taxon>unclassified sequences</taxon>
        <taxon>metagenomes</taxon>
        <taxon>ecological metagenomes</taxon>
    </lineage>
</organism>
<protein>
    <submittedName>
        <fullName evidence="7">Valine--pyruvate aminotransferase</fullName>
        <ecNumber evidence="7">2.6.1.66</ecNumber>
    </submittedName>
</protein>
<dbReference type="InterPro" id="IPR004839">
    <property type="entry name" value="Aminotransferase_I/II_large"/>
</dbReference>
<evidence type="ECO:0000256" key="1">
    <source>
        <dbReference type="ARBA" id="ARBA00001933"/>
    </source>
</evidence>
<sequence>MLKTSNRAGNVQPFLVMDMMAQAGRLEANGSDIIHMEVGQPSGGPARKVIEAAQSALMTERLGYVNALGIAPLRQRIARHYRETYNVSISPEQVVVTTGSSAAFLLAFTACFDRGQKVGLATPGYPAYRNILKATDLEVVDIATTAASRWAPTIGDINNRQLDGLLVASPANPTGTMLASHDLEALVIACKSAGVRFISDEIYHELTWDEANMPQATALQFDRDAIVINSFSKYYCMTGWRVGWMVVPESLIRPLECLSQNLYISTPAISQYAALAAFDAREELDQRKAVYAANREFLMTELPAIGIDKFTPVDGAFYIYADVSKFTNDSLDFTNRMVKEAGVATTTGLDFDPTNGNHHIRLSFAGSLVEMQEAVKRLKAWL</sequence>
<keyword evidence="4 7" id="KW-0808">Transferase</keyword>
<dbReference type="CDD" id="cd00609">
    <property type="entry name" value="AAT_like"/>
    <property type="match status" value="1"/>
</dbReference>
<dbReference type="GO" id="GO:0006520">
    <property type="term" value="P:amino acid metabolic process"/>
    <property type="evidence" value="ECO:0007669"/>
    <property type="project" value="InterPro"/>
</dbReference>
<dbReference type="EMBL" id="UOEC01000088">
    <property type="protein sequence ID" value="VAV91191.1"/>
    <property type="molecule type" value="Genomic_DNA"/>
</dbReference>
<dbReference type="InterPro" id="IPR015421">
    <property type="entry name" value="PyrdxlP-dep_Trfase_major"/>
</dbReference>
<evidence type="ECO:0000256" key="4">
    <source>
        <dbReference type="ARBA" id="ARBA00022679"/>
    </source>
</evidence>
<dbReference type="PANTHER" id="PTHR46383">
    <property type="entry name" value="ASPARTATE AMINOTRANSFERASE"/>
    <property type="match status" value="1"/>
</dbReference>
<dbReference type="Pfam" id="PF00155">
    <property type="entry name" value="Aminotran_1_2"/>
    <property type="match status" value="1"/>
</dbReference>
<proteinExistence type="inferred from homology"/>
<reference evidence="7" key="1">
    <citation type="submission" date="2018-06" db="EMBL/GenBank/DDBJ databases">
        <authorList>
            <person name="Zhirakovskaya E."/>
        </authorList>
    </citation>
    <scope>NUCLEOTIDE SEQUENCE</scope>
</reference>
<dbReference type="PANTHER" id="PTHR46383:SF2">
    <property type="entry name" value="AMINOTRANSFERASE"/>
    <property type="match status" value="1"/>
</dbReference>
<accession>A0A3B0RHH2</accession>
<evidence type="ECO:0000259" key="6">
    <source>
        <dbReference type="Pfam" id="PF00155"/>
    </source>
</evidence>
<feature type="domain" description="Aminotransferase class I/classII large" evidence="6">
    <location>
        <begin position="32"/>
        <end position="378"/>
    </location>
</feature>
<dbReference type="SUPFAM" id="SSF53383">
    <property type="entry name" value="PLP-dependent transferases"/>
    <property type="match status" value="1"/>
</dbReference>
<dbReference type="GO" id="GO:0030170">
    <property type="term" value="F:pyridoxal phosphate binding"/>
    <property type="evidence" value="ECO:0007669"/>
    <property type="project" value="InterPro"/>
</dbReference>
<evidence type="ECO:0000256" key="2">
    <source>
        <dbReference type="ARBA" id="ARBA00007441"/>
    </source>
</evidence>